<keyword evidence="3" id="KW-0547">Nucleotide-binding</keyword>
<evidence type="ECO:0000313" key="6">
    <source>
        <dbReference type="EMBL" id="PQO45968.1"/>
    </source>
</evidence>
<dbReference type="GO" id="GO:0005524">
    <property type="term" value="F:ATP binding"/>
    <property type="evidence" value="ECO:0007669"/>
    <property type="project" value="UniProtKB-KW"/>
</dbReference>
<name>A0A2S8GNG6_9BACT</name>
<dbReference type="CDD" id="cd10147">
    <property type="entry name" value="Wzt_C-like"/>
    <property type="match status" value="1"/>
</dbReference>
<reference evidence="6 7" key="1">
    <citation type="submission" date="2018-02" db="EMBL/GenBank/DDBJ databases">
        <title>Comparative genomes isolates from brazilian mangrove.</title>
        <authorList>
            <person name="Araujo J.E."/>
            <person name="Taketani R.G."/>
            <person name="Silva M.C.P."/>
            <person name="Loureco M.V."/>
            <person name="Andreote F.D."/>
        </authorList>
    </citation>
    <scope>NUCLEOTIDE SEQUENCE [LARGE SCALE GENOMIC DNA]</scope>
    <source>
        <strain evidence="6 7">Nap-Phe MGV</strain>
    </source>
</reference>
<evidence type="ECO:0000256" key="3">
    <source>
        <dbReference type="ARBA" id="ARBA00022741"/>
    </source>
</evidence>
<dbReference type="Pfam" id="PF00005">
    <property type="entry name" value="ABC_tran"/>
    <property type="match status" value="1"/>
</dbReference>
<dbReference type="GO" id="GO:0016020">
    <property type="term" value="C:membrane"/>
    <property type="evidence" value="ECO:0007669"/>
    <property type="project" value="InterPro"/>
</dbReference>
<dbReference type="InterPro" id="IPR015860">
    <property type="entry name" value="ABC_transpr_TagH-like"/>
</dbReference>
<dbReference type="InterPro" id="IPR029439">
    <property type="entry name" value="Wzt_C"/>
</dbReference>
<evidence type="ECO:0000256" key="2">
    <source>
        <dbReference type="ARBA" id="ARBA00022448"/>
    </source>
</evidence>
<dbReference type="PROSITE" id="PS50893">
    <property type="entry name" value="ABC_TRANSPORTER_2"/>
    <property type="match status" value="1"/>
</dbReference>
<proteinExistence type="inferred from homology"/>
<gene>
    <name evidence="6" type="ORF">C5Y93_12005</name>
</gene>
<dbReference type="PANTHER" id="PTHR46743">
    <property type="entry name" value="TEICHOIC ACIDS EXPORT ATP-BINDING PROTEIN TAGH"/>
    <property type="match status" value="1"/>
</dbReference>
<dbReference type="SMART" id="SM00382">
    <property type="entry name" value="AAA"/>
    <property type="match status" value="1"/>
</dbReference>
<organism evidence="6 7">
    <name type="scientific">Blastopirellula marina</name>
    <dbReference type="NCBI Taxonomy" id="124"/>
    <lineage>
        <taxon>Bacteria</taxon>
        <taxon>Pseudomonadati</taxon>
        <taxon>Planctomycetota</taxon>
        <taxon>Planctomycetia</taxon>
        <taxon>Pirellulales</taxon>
        <taxon>Pirellulaceae</taxon>
        <taxon>Blastopirellula</taxon>
    </lineage>
</organism>
<comment type="caution">
    <text evidence="6">The sequence shown here is derived from an EMBL/GenBank/DDBJ whole genome shotgun (WGS) entry which is preliminary data.</text>
</comment>
<protein>
    <submittedName>
        <fullName evidence="6">Polysaccharide/polyol phosphate ABC transporter ATP-binding protein</fullName>
    </submittedName>
</protein>
<dbReference type="GO" id="GO:0140359">
    <property type="term" value="F:ABC-type transporter activity"/>
    <property type="evidence" value="ECO:0007669"/>
    <property type="project" value="InterPro"/>
</dbReference>
<dbReference type="InterPro" id="IPR027417">
    <property type="entry name" value="P-loop_NTPase"/>
</dbReference>
<dbReference type="CDD" id="cd03220">
    <property type="entry name" value="ABC_KpsT_Wzt"/>
    <property type="match status" value="1"/>
</dbReference>
<dbReference type="InterPro" id="IPR050683">
    <property type="entry name" value="Bact_Polysacc_Export_ATP-bd"/>
</dbReference>
<dbReference type="Pfam" id="PF14524">
    <property type="entry name" value="Wzt_C"/>
    <property type="match status" value="1"/>
</dbReference>
<dbReference type="GO" id="GO:0016887">
    <property type="term" value="F:ATP hydrolysis activity"/>
    <property type="evidence" value="ECO:0007669"/>
    <property type="project" value="InterPro"/>
</dbReference>
<dbReference type="PANTHER" id="PTHR46743:SF2">
    <property type="entry name" value="TEICHOIC ACIDS EXPORT ATP-BINDING PROTEIN TAGH"/>
    <property type="match status" value="1"/>
</dbReference>
<dbReference type="EMBL" id="PUHZ01000012">
    <property type="protein sequence ID" value="PQO45968.1"/>
    <property type="molecule type" value="Genomic_DNA"/>
</dbReference>
<feature type="domain" description="ABC transporter" evidence="5">
    <location>
        <begin position="40"/>
        <end position="263"/>
    </location>
</feature>
<evidence type="ECO:0000313" key="7">
    <source>
        <dbReference type="Proteomes" id="UP000237819"/>
    </source>
</evidence>
<dbReference type="Proteomes" id="UP000237819">
    <property type="component" value="Unassembled WGS sequence"/>
</dbReference>
<dbReference type="SUPFAM" id="SSF52540">
    <property type="entry name" value="P-loop containing nucleoside triphosphate hydrolases"/>
    <property type="match status" value="1"/>
</dbReference>
<dbReference type="AlphaFoldDB" id="A0A2S8GNG6"/>
<comment type="similarity">
    <text evidence="1">Belongs to the ABC transporter superfamily.</text>
</comment>
<keyword evidence="4 6" id="KW-0067">ATP-binding</keyword>
<evidence type="ECO:0000259" key="5">
    <source>
        <dbReference type="PROSITE" id="PS50893"/>
    </source>
</evidence>
<keyword evidence="2" id="KW-0813">Transport</keyword>
<evidence type="ECO:0000256" key="1">
    <source>
        <dbReference type="ARBA" id="ARBA00005417"/>
    </source>
</evidence>
<dbReference type="OrthoDB" id="9778870at2"/>
<dbReference type="InterPro" id="IPR003439">
    <property type="entry name" value="ABC_transporter-like_ATP-bd"/>
</dbReference>
<dbReference type="InterPro" id="IPR003593">
    <property type="entry name" value="AAA+_ATPase"/>
</dbReference>
<dbReference type="Gene3D" id="3.40.50.300">
    <property type="entry name" value="P-loop containing nucleotide triphosphate hydrolases"/>
    <property type="match status" value="1"/>
</dbReference>
<dbReference type="Gene3D" id="2.70.50.60">
    <property type="entry name" value="abc- transporter (atp binding component) like domain"/>
    <property type="match status" value="1"/>
</dbReference>
<accession>A0A2S8GNG6</accession>
<evidence type="ECO:0000256" key="4">
    <source>
        <dbReference type="ARBA" id="ARBA00022840"/>
    </source>
</evidence>
<sequence>MAKPIISVENLSKSYRLGQKEDAHSSFRDALANAAKAPFRRFRELSGYGNEEDLFWALKDVSFEVNPGEVVGIIGRNGAGKSTLLKILSRITEPSGGRAVLRGRVASLLEVGTGFHPDLTGRENIYLNGSILGMKKTEIDRKFDEIVAFAEVEKFLDTPVKRYSSGMYVRLAFAVAAHLEPEILIVDEVLAVGDAEFQKKCLGKMQEVAEGKGRTVLFVSHNLSAIRTLSNRAIYMKYGAMNSIGPVEEIATQYCQEQQRDATSRHIEFAQPMHHQKFVLRAATVVDLESQPSDRAQPLRSGSPLAIRVFFDAHESMQCIELQVELRDTQGTLVASFHTFLTEDAPAVGKGKYSWTCEIRELWLAEGDYFVSITAKDMCKTCDDKPSCLKFTIEGSRFNRFTRSVGQKYGTLCVPQTWQLDPIASNI</sequence>